<comment type="caution">
    <text evidence="6">The sequence shown here is derived from an EMBL/GenBank/DDBJ whole genome shotgun (WGS) entry which is preliminary data.</text>
</comment>
<dbReference type="InterPro" id="IPR001597">
    <property type="entry name" value="ArAA_b-elim_lyase/Thr_aldolase"/>
</dbReference>
<evidence type="ECO:0000313" key="7">
    <source>
        <dbReference type="Proteomes" id="UP001595823"/>
    </source>
</evidence>
<sequence>MQVDLRSDTVTRPNPEMLGAMSHAEVGDDVFGDDPTVNELERRVAELFGFDAAVFTPTGSMANQIALQLSASPGEEILAETRAHVVNNEVGALAAYGGVSSRTFWSEGGRVNAEEVASLVNGPGAYATPTAVIAVENTHNAAGGTVQQLGEVERLGRLAHERGVALHMDGARIWNARAATNIGFRKWAEPVDTLSVCLSKGLGAPAGSLVLCSAEKEARARTVRKRMGGTMRQSGYLAAAGLYALDHNLARLWQDHARARFLADELAAYGVCEPEEVETNILMLTGEGMDRIAAQAEERGVRFLAFSATRARLITHLDVDDAGIEYTAKVLSELLR</sequence>
<dbReference type="Gene3D" id="3.40.640.10">
    <property type="entry name" value="Type I PLP-dependent aspartate aminotransferase-like (Major domain)"/>
    <property type="match status" value="1"/>
</dbReference>
<comment type="similarity">
    <text evidence="2">Belongs to the threonine aldolase family.</text>
</comment>
<protein>
    <submittedName>
        <fullName evidence="6">Threonine aldolase family protein</fullName>
    </submittedName>
</protein>
<evidence type="ECO:0000256" key="2">
    <source>
        <dbReference type="ARBA" id="ARBA00006966"/>
    </source>
</evidence>
<dbReference type="Proteomes" id="UP001595823">
    <property type="component" value="Unassembled WGS sequence"/>
</dbReference>
<dbReference type="PIRSF" id="PIRSF017617">
    <property type="entry name" value="Thr_aldolase"/>
    <property type="match status" value="1"/>
</dbReference>
<dbReference type="InterPro" id="IPR015424">
    <property type="entry name" value="PyrdxlP-dep_Trfase"/>
</dbReference>
<dbReference type="SUPFAM" id="SSF53383">
    <property type="entry name" value="PLP-dependent transferases"/>
    <property type="match status" value="1"/>
</dbReference>
<dbReference type="Gene3D" id="3.90.1150.10">
    <property type="entry name" value="Aspartate Aminotransferase, domain 1"/>
    <property type="match status" value="1"/>
</dbReference>
<proteinExistence type="inferred from homology"/>
<dbReference type="PANTHER" id="PTHR48097">
    <property type="entry name" value="L-THREONINE ALDOLASE-RELATED"/>
    <property type="match status" value="1"/>
</dbReference>
<evidence type="ECO:0000256" key="3">
    <source>
        <dbReference type="ARBA" id="ARBA00022898"/>
    </source>
</evidence>
<feature type="domain" description="Aromatic amino acid beta-eliminating lyase/threonine aldolase" evidence="5">
    <location>
        <begin position="4"/>
        <end position="284"/>
    </location>
</feature>
<dbReference type="NCBIfam" id="NF041359">
    <property type="entry name" value="GntG_guanitoxin"/>
    <property type="match status" value="1"/>
</dbReference>
<dbReference type="EMBL" id="JBHSDK010000021">
    <property type="protein sequence ID" value="MFC4336662.1"/>
    <property type="molecule type" value="Genomic_DNA"/>
</dbReference>
<evidence type="ECO:0000313" key="6">
    <source>
        <dbReference type="EMBL" id="MFC4336662.1"/>
    </source>
</evidence>
<dbReference type="InterPro" id="IPR023603">
    <property type="entry name" value="Low_specificity_L-TA-like"/>
</dbReference>
<comment type="cofactor">
    <cofactor evidence="1">
        <name>pyridoxal 5'-phosphate</name>
        <dbReference type="ChEBI" id="CHEBI:597326"/>
    </cofactor>
</comment>
<evidence type="ECO:0000256" key="1">
    <source>
        <dbReference type="ARBA" id="ARBA00001933"/>
    </source>
</evidence>
<gene>
    <name evidence="6" type="ORF">ACFPET_15780</name>
</gene>
<evidence type="ECO:0000256" key="4">
    <source>
        <dbReference type="SAM" id="MobiDB-lite"/>
    </source>
</evidence>
<accession>A0ABV8U204</accession>
<keyword evidence="7" id="KW-1185">Reference proteome</keyword>
<dbReference type="PANTHER" id="PTHR48097:SF9">
    <property type="entry name" value="L-THREONINE ALDOLASE"/>
    <property type="match status" value="1"/>
</dbReference>
<dbReference type="RefSeq" id="WP_380622804.1">
    <property type="nucleotide sequence ID" value="NZ_JBHSDK010000021.1"/>
</dbReference>
<dbReference type="InterPro" id="IPR015422">
    <property type="entry name" value="PyrdxlP-dep_Trfase_small"/>
</dbReference>
<reference evidence="7" key="1">
    <citation type="journal article" date="2019" name="Int. J. Syst. Evol. Microbiol.">
        <title>The Global Catalogue of Microorganisms (GCM) 10K type strain sequencing project: providing services to taxonomists for standard genome sequencing and annotation.</title>
        <authorList>
            <consortium name="The Broad Institute Genomics Platform"/>
            <consortium name="The Broad Institute Genome Sequencing Center for Infectious Disease"/>
            <person name="Wu L."/>
            <person name="Ma J."/>
        </authorList>
    </citation>
    <scope>NUCLEOTIDE SEQUENCE [LARGE SCALE GENOMIC DNA]</scope>
    <source>
        <strain evidence="7">IBRC-M 10908</strain>
    </source>
</reference>
<evidence type="ECO:0000259" key="5">
    <source>
        <dbReference type="Pfam" id="PF01212"/>
    </source>
</evidence>
<name>A0ABV8U204_9ACTN</name>
<keyword evidence="3" id="KW-0663">Pyridoxal phosphate</keyword>
<feature type="region of interest" description="Disordered" evidence="4">
    <location>
        <begin position="1"/>
        <end position="26"/>
    </location>
</feature>
<dbReference type="Pfam" id="PF01212">
    <property type="entry name" value="Beta_elim_lyase"/>
    <property type="match status" value="1"/>
</dbReference>
<dbReference type="InterPro" id="IPR015421">
    <property type="entry name" value="PyrdxlP-dep_Trfase_major"/>
</dbReference>
<organism evidence="6 7">
    <name type="scientific">Salininema proteolyticum</name>
    <dbReference type="NCBI Taxonomy" id="1607685"/>
    <lineage>
        <taxon>Bacteria</taxon>
        <taxon>Bacillati</taxon>
        <taxon>Actinomycetota</taxon>
        <taxon>Actinomycetes</taxon>
        <taxon>Glycomycetales</taxon>
        <taxon>Glycomycetaceae</taxon>
        <taxon>Salininema</taxon>
    </lineage>
</organism>